<comment type="subcellular location">
    <subcellularLocation>
        <location evidence="1 8">Cell membrane</location>
        <topology evidence="1 8">Multi-pass membrane protein</topology>
    </subcellularLocation>
</comment>
<dbReference type="Proteomes" id="UP000316360">
    <property type="component" value="Unassembled WGS sequence"/>
</dbReference>
<keyword evidence="2 8" id="KW-0813">Transport</keyword>
<reference evidence="10 11" key="1">
    <citation type="submission" date="2019-03" db="EMBL/GenBank/DDBJ databases">
        <title>Metabolic potential of uncultured bacteria and archaea associated with petroleum seepage in deep-sea sediments.</title>
        <authorList>
            <person name="Dong X."/>
            <person name="Hubert C."/>
        </authorList>
    </citation>
    <scope>NUCLEOTIDE SEQUENCE [LARGE SCALE GENOMIC DNA]</scope>
    <source>
        <strain evidence="10">E44_bin7</strain>
    </source>
</reference>
<proteinExistence type="inferred from homology"/>
<protein>
    <submittedName>
        <fullName evidence="10">ABC transporter permease</fullName>
    </submittedName>
</protein>
<evidence type="ECO:0000313" key="10">
    <source>
        <dbReference type="EMBL" id="TET12494.1"/>
    </source>
</evidence>
<dbReference type="Pfam" id="PF12911">
    <property type="entry name" value="OppC_N"/>
    <property type="match status" value="1"/>
</dbReference>
<evidence type="ECO:0000256" key="6">
    <source>
        <dbReference type="ARBA" id="ARBA00023136"/>
    </source>
</evidence>
<dbReference type="CDD" id="cd06261">
    <property type="entry name" value="TM_PBP2"/>
    <property type="match status" value="1"/>
</dbReference>
<comment type="caution">
    <text evidence="10">The sequence shown here is derived from an EMBL/GenBank/DDBJ whole genome shotgun (WGS) entry which is preliminary data.</text>
</comment>
<dbReference type="GO" id="GO:0055085">
    <property type="term" value="P:transmembrane transport"/>
    <property type="evidence" value="ECO:0007669"/>
    <property type="project" value="InterPro"/>
</dbReference>
<keyword evidence="6 8" id="KW-0472">Membrane</keyword>
<dbReference type="SUPFAM" id="SSF161098">
    <property type="entry name" value="MetI-like"/>
    <property type="match status" value="1"/>
</dbReference>
<dbReference type="InterPro" id="IPR025966">
    <property type="entry name" value="OppC_N"/>
</dbReference>
<evidence type="ECO:0000313" key="11">
    <source>
        <dbReference type="Proteomes" id="UP000316360"/>
    </source>
</evidence>
<dbReference type="NCBIfam" id="NF045474">
    <property type="entry name" value="Opp2C"/>
    <property type="match status" value="1"/>
</dbReference>
<feature type="transmembrane region" description="Helical" evidence="8">
    <location>
        <begin position="135"/>
        <end position="153"/>
    </location>
</feature>
<feature type="domain" description="ABC transmembrane type-1" evidence="9">
    <location>
        <begin position="93"/>
        <end position="282"/>
    </location>
</feature>
<dbReference type="InterPro" id="IPR050366">
    <property type="entry name" value="BP-dependent_transpt_permease"/>
</dbReference>
<keyword evidence="5 8" id="KW-1133">Transmembrane helix</keyword>
<dbReference type="AlphaFoldDB" id="A0A523S390"/>
<dbReference type="InterPro" id="IPR053385">
    <property type="entry name" value="ABC_transport_permease"/>
</dbReference>
<evidence type="ECO:0000256" key="4">
    <source>
        <dbReference type="ARBA" id="ARBA00022692"/>
    </source>
</evidence>
<evidence type="ECO:0000256" key="5">
    <source>
        <dbReference type="ARBA" id="ARBA00022989"/>
    </source>
</evidence>
<dbReference type="Pfam" id="PF00528">
    <property type="entry name" value="BPD_transp_1"/>
    <property type="match status" value="1"/>
</dbReference>
<dbReference type="GO" id="GO:0005886">
    <property type="term" value="C:plasma membrane"/>
    <property type="evidence" value="ECO:0007669"/>
    <property type="project" value="UniProtKB-SubCell"/>
</dbReference>
<evidence type="ECO:0000256" key="1">
    <source>
        <dbReference type="ARBA" id="ARBA00004651"/>
    </source>
</evidence>
<dbReference type="InterPro" id="IPR000515">
    <property type="entry name" value="MetI-like"/>
</dbReference>
<name>A0A523S390_UNCAE</name>
<gene>
    <name evidence="10" type="ORF">E3J84_01575</name>
</gene>
<evidence type="ECO:0000256" key="2">
    <source>
        <dbReference type="ARBA" id="ARBA00022448"/>
    </source>
</evidence>
<evidence type="ECO:0000256" key="8">
    <source>
        <dbReference type="RuleBase" id="RU363032"/>
    </source>
</evidence>
<dbReference type="Gene3D" id="1.10.3720.10">
    <property type="entry name" value="MetI-like"/>
    <property type="match status" value="1"/>
</dbReference>
<feature type="transmembrane region" description="Helical" evidence="8">
    <location>
        <begin position="222"/>
        <end position="241"/>
    </location>
</feature>
<evidence type="ECO:0000256" key="3">
    <source>
        <dbReference type="ARBA" id="ARBA00022475"/>
    </source>
</evidence>
<evidence type="ECO:0000256" key="7">
    <source>
        <dbReference type="ARBA" id="ARBA00024202"/>
    </source>
</evidence>
<dbReference type="PANTHER" id="PTHR43386:SF1">
    <property type="entry name" value="D,D-DIPEPTIDE TRANSPORT SYSTEM PERMEASE PROTEIN DDPC-RELATED"/>
    <property type="match status" value="1"/>
</dbReference>
<organism evidence="10 11">
    <name type="scientific">Aerophobetes bacterium</name>
    <dbReference type="NCBI Taxonomy" id="2030807"/>
    <lineage>
        <taxon>Bacteria</taxon>
        <taxon>Candidatus Aerophobota</taxon>
    </lineage>
</organism>
<accession>A0A523S390</accession>
<sequence length="298" mass="32740">MKAPKKEVDKETGGREYWRGLHLVLRNPLTALGLAIIITLTLIAVFAPQIAPYPDQGRGASNLKDRLAPPSFDHFLGTDDLGRDILSRIIYGARVSLKSAIIVVVIVIAIGTPLGLIAGYFGGRIDEVIMRMTDAILAFPALLLAIAIVAALGPNLTNALIAISIPWWPWYTRLTRGQAISLRERQFVEAAKAIGVSDFRIMFRHILPNCLSPIIVQATLDMGYVILSIAGLGFLGLGTQPPTPDWGVMLSNGREFVLYEWWYPTFPGLAIFITVLGFNFLGDGLREASDPRMRGKFR</sequence>
<comment type="similarity">
    <text evidence="7">Belongs to the binding-protein-dependent transport system permease family. OppBC subfamily.</text>
</comment>
<dbReference type="InterPro" id="IPR035906">
    <property type="entry name" value="MetI-like_sf"/>
</dbReference>
<feature type="transmembrane region" description="Helical" evidence="8">
    <location>
        <begin position="261"/>
        <end position="282"/>
    </location>
</feature>
<keyword evidence="4 8" id="KW-0812">Transmembrane</keyword>
<dbReference type="EMBL" id="SOKJ01000081">
    <property type="protein sequence ID" value="TET12494.1"/>
    <property type="molecule type" value="Genomic_DNA"/>
</dbReference>
<feature type="transmembrane region" description="Helical" evidence="8">
    <location>
        <begin position="29"/>
        <end position="51"/>
    </location>
</feature>
<keyword evidence="3" id="KW-1003">Cell membrane</keyword>
<evidence type="ECO:0000259" key="9">
    <source>
        <dbReference type="PROSITE" id="PS50928"/>
    </source>
</evidence>
<dbReference type="PROSITE" id="PS50928">
    <property type="entry name" value="ABC_TM1"/>
    <property type="match status" value="1"/>
</dbReference>
<dbReference type="PANTHER" id="PTHR43386">
    <property type="entry name" value="OLIGOPEPTIDE TRANSPORT SYSTEM PERMEASE PROTEIN APPC"/>
    <property type="match status" value="1"/>
</dbReference>
<feature type="transmembrane region" description="Helical" evidence="8">
    <location>
        <begin position="100"/>
        <end position="123"/>
    </location>
</feature>